<proteinExistence type="predicted"/>
<dbReference type="OrthoDB" id="1864188at2"/>
<keyword evidence="1" id="KW-1133">Transmembrane helix</keyword>
<accession>A0A1T4XUL2</accession>
<evidence type="ECO:0000313" key="3">
    <source>
        <dbReference type="Proteomes" id="UP000190286"/>
    </source>
</evidence>
<gene>
    <name evidence="2" type="ORF">SAMN02745178_02341</name>
</gene>
<protein>
    <recommendedName>
        <fullName evidence="4">MacB-like periplasmic core domain-containing protein</fullName>
    </recommendedName>
</protein>
<keyword evidence="1" id="KW-0472">Membrane</keyword>
<feature type="transmembrane region" description="Helical" evidence="1">
    <location>
        <begin position="203"/>
        <end position="226"/>
    </location>
</feature>
<dbReference type="STRING" id="745368.SAMN02745178_02341"/>
<keyword evidence="1" id="KW-0812">Transmembrane</keyword>
<name>A0A1T4XUL2_9FIRM</name>
<feature type="transmembrane region" description="Helical" evidence="1">
    <location>
        <begin position="238"/>
        <end position="260"/>
    </location>
</feature>
<reference evidence="2 3" key="1">
    <citation type="submission" date="2017-02" db="EMBL/GenBank/DDBJ databases">
        <authorList>
            <person name="Peterson S.W."/>
        </authorList>
    </citation>
    <scope>NUCLEOTIDE SEQUENCE [LARGE SCALE GENOMIC DNA]</scope>
    <source>
        <strain evidence="2 3">ATCC 27749</strain>
    </source>
</reference>
<organism evidence="2 3">
    <name type="scientific">Gemmiger formicilis</name>
    <dbReference type="NCBI Taxonomy" id="745368"/>
    <lineage>
        <taxon>Bacteria</taxon>
        <taxon>Bacillati</taxon>
        <taxon>Bacillota</taxon>
        <taxon>Clostridia</taxon>
        <taxon>Eubacteriales</taxon>
        <taxon>Gemmiger</taxon>
    </lineage>
</organism>
<keyword evidence="3" id="KW-1185">Reference proteome</keyword>
<evidence type="ECO:0000313" key="2">
    <source>
        <dbReference type="EMBL" id="SKA93093.1"/>
    </source>
</evidence>
<evidence type="ECO:0000256" key="1">
    <source>
        <dbReference type="SAM" id="Phobius"/>
    </source>
</evidence>
<dbReference type="AlphaFoldDB" id="A0A1T4XUL2"/>
<dbReference type="RefSeq" id="WP_078785198.1">
    <property type="nucleotide sequence ID" value="NZ_DBGCET010000020.1"/>
</dbReference>
<dbReference type="EMBL" id="FUYF01000017">
    <property type="protein sequence ID" value="SKA93093.1"/>
    <property type="molecule type" value="Genomic_DNA"/>
</dbReference>
<sequence length="334" mass="35912">MKIRKAVLLLACAVSWGIAVWFAGRLWAAYPLVSVRSDVPVTGRQLEALRSALRQEDGASALVPAFWSQAEGSAESRWETCGITAILYCGEYDAVYPAVLLEGRFPAAQENGKCAVSTAAAWQLWGSEDVLGQELEIEGDIYRVCGLFRSSASLALCGESLDHGFSNIEFWGGYAAPPVETVQQLLRAAGIAQQVTLYFPFPWMAALTAYALCPAGLVLLAAARTLGGRVRRGCPKETCWFVLGGAFLLALVLPALLRLLPPWITPARWSDFSYWGGLLPAVGKAIETGFSLNPCAKDVLAKWNTLGLLIAATLANAAAGKLMLSRQQKNSTNL</sequence>
<feature type="transmembrane region" description="Helical" evidence="1">
    <location>
        <begin position="306"/>
        <end position="324"/>
    </location>
</feature>
<evidence type="ECO:0008006" key="4">
    <source>
        <dbReference type="Google" id="ProtNLM"/>
    </source>
</evidence>
<dbReference type="GeneID" id="93338782"/>
<dbReference type="Proteomes" id="UP000190286">
    <property type="component" value="Unassembled WGS sequence"/>
</dbReference>